<reference evidence="2" key="1">
    <citation type="submission" date="2023-10" db="EMBL/GenBank/DDBJ databases">
        <title>Genome assembly of Pristionchus species.</title>
        <authorList>
            <person name="Yoshida K."/>
            <person name="Sommer R.J."/>
        </authorList>
    </citation>
    <scope>NUCLEOTIDE SEQUENCE</scope>
    <source>
        <strain evidence="2">RS0144</strain>
    </source>
</reference>
<dbReference type="Pfam" id="PF00651">
    <property type="entry name" value="BTB"/>
    <property type="match status" value="1"/>
</dbReference>
<comment type="caution">
    <text evidence="2">The sequence shown here is derived from an EMBL/GenBank/DDBJ whole genome shotgun (WGS) entry which is preliminary data.</text>
</comment>
<name>A0AAV5U3J5_9BILA</name>
<dbReference type="SUPFAM" id="SSF54695">
    <property type="entry name" value="POZ domain"/>
    <property type="match status" value="1"/>
</dbReference>
<protein>
    <recommendedName>
        <fullName evidence="1">BTB domain-containing protein</fullName>
    </recommendedName>
</protein>
<accession>A0AAV5U3J5</accession>
<dbReference type="InterPro" id="IPR000210">
    <property type="entry name" value="BTB/POZ_dom"/>
</dbReference>
<gene>
    <name evidence="2" type="ORF">PENTCL1PPCAC_23516</name>
</gene>
<dbReference type="PANTHER" id="PTHR47022:SF1">
    <property type="entry name" value="BTB AND MATH DOMAIN-CONTAINING PROTEIN 36-RELATED"/>
    <property type="match status" value="1"/>
</dbReference>
<dbReference type="InterPro" id="IPR011333">
    <property type="entry name" value="SKP1/BTB/POZ_sf"/>
</dbReference>
<feature type="domain" description="BTB" evidence="1">
    <location>
        <begin position="44"/>
        <end position="104"/>
    </location>
</feature>
<dbReference type="Proteomes" id="UP001432027">
    <property type="component" value="Unassembled WGS sequence"/>
</dbReference>
<evidence type="ECO:0000313" key="2">
    <source>
        <dbReference type="EMBL" id="GMT01342.1"/>
    </source>
</evidence>
<dbReference type="SMART" id="SM00225">
    <property type="entry name" value="BTB"/>
    <property type="match status" value="1"/>
</dbReference>
<sequence>INIQGFLVDGSIVVEAKIVVRGENRERFRKKRTQFDFFSPSKYSNIIFSVDGKKLHVSKQDLANVSPYFESLLFGDFKESQANEIVLEDVSVKEFTTTLKLIYDIGKVDESNAEYLLKMADRFDIP</sequence>
<feature type="non-terminal residue" evidence="2">
    <location>
        <position position="1"/>
    </location>
</feature>
<proteinExistence type="predicted"/>
<evidence type="ECO:0000313" key="3">
    <source>
        <dbReference type="Proteomes" id="UP001432027"/>
    </source>
</evidence>
<feature type="non-terminal residue" evidence="2">
    <location>
        <position position="126"/>
    </location>
</feature>
<dbReference type="AlphaFoldDB" id="A0AAV5U3J5"/>
<organism evidence="2 3">
    <name type="scientific">Pristionchus entomophagus</name>
    <dbReference type="NCBI Taxonomy" id="358040"/>
    <lineage>
        <taxon>Eukaryota</taxon>
        <taxon>Metazoa</taxon>
        <taxon>Ecdysozoa</taxon>
        <taxon>Nematoda</taxon>
        <taxon>Chromadorea</taxon>
        <taxon>Rhabditida</taxon>
        <taxon>Rhabditina</taxon>
        <taxon>Diplogasteromorpha</taxon>
        <taxon>Diplogasteroidea</taxon>
        <taxon>Neodiplogasteridae</taxon>
        <taxon>Pristionchus</taxon>
    </lineage>
</organism>
<dbReference type="PROSITE" id="PS50097">
    <property type="entry name" value="BTB"/>
    <property type="match status" value="1"/>
</dbReference>
<dbReference type="Gene3D" id="3.30.710.10">
    <property type="entry name" value="Potassium Channel Kv1.1, Chain A"/>
    <property type="match status" value="1"/>
</dbReference>
<dbReference type="EMBL" id="BTSX01000005">
    <property type="protein sequence ID" value="GMT01342.1"/>
    <property type="molecule type" value="Genomic_DNA"/>
</dbReference>
<dbReference type="PANTHER" id="PTHR47022">
    <property type="entry name" value="BTB AND MATH DOMAIN-CONTAINING PROTEIN 36-RELATED"/>
    <property type="match status" value="1"/>
</dbReference>
<keyword evidence="3" id="KW-1185">Reference proteome</keyword>
<evidence type="ECO:0000259" key="1">
    <source>
        <dbReference type="PROSITE" id="PS50097"/>
    </source>
</evidence>